<dbReference type="InterPro" id="IPR010753">
    <property type="entry name" value="DUF1330"/>
</dbReference>
<dbReference type="PANTHER" id="PTHR40257:SF1">
    <property type="entry name" value="DUF1330 DOMAIN-CONTAINING PROTEIN"/>
    <property type="match status" value="1"/>
</dbReference>
<dbReference type="PANTHER" id="PTHR40257">
    <property type="match status" value="1"/>
</dbReference>
<evidence type="ECO:0000313" key="4">
    <source>
        <dbReference type="Proteomes" id="UP000644693"/>
    </source>
</evidence>
<reference evidence="3" key="2">
    <citation type="submission" date="2020-09" db="EMBL/GenBank/DDBJ databases">
        <authorList>
            <person name="Sun Q."/>
            <person name="Kim S."/>
        </authorList>
    </citation>
    <scope>NUCLEOTIDE SEQUENCE</scope>
    <source>
        <strain evidence="3">KCTC 23430</strain>
    </source>
</reference>
<dbReference type="Proteomes" id="UP000644693">
    <property type="component" value="Unassembled WGS sequence"/>
</dbReference>
<dbReference type="InterPro" id="IPR011008">
    <property type="entry name" value="Dimeric_a/b-barrel"/>
</dbReference>
<feature type="region of interest" description="Disordered" evidence="1">
    <location>
        <begin position="1"/>
        <end position="21"/>
    </location>
</feature>
<organism evidence="3 4">
    <name type="scientific">Parahalioglobus pacificus</name>
    <dbReference type="NCBI Taxonomy" id="930806"/>
    <lineage>
        <taxon>Bacteria</taxon>
        <taxon>Pseudomonadati</taxon>
        <taxon>Pseudomonadota</taxon>
        <taxon>Gammaproteobacteria</taxon>
        <taxon>Cellvibrionales</taxon>
        <taxon>Halieaceae</taxon>
        <taxon>Parahalioglobus</taxon>
    </lineage>
</organism>
<keyword evidence="4" id="KW-1185">Reference proteome</keyword>
<proteinExistence type="predicted"/>
<name>A0A918XHT7_9GAMM</name>
<feature type="compositionally biased region" description="Polar residues" evidence="1">
    <location>
        <begin position="1"/>
        <end position="10"/>
    </location>
</feature>
<feature type="domain" description="DUF1330" evidence="2">
    <location>
        <begin position="47"/>
        <end position="128"/>
    </location>
</feature>
<evidence type="ECO:0000313" key="3">
    <source>
        <dbReference type="EMBL" id="GHD31321.1"/>
    </source>
</evidence>
<gene>
    <name evidence="3" type="ORF">GCM10007053_14240</name>
</gene>
<reference evidence="3" key="1">
    <citation type="journal article" date="2014" name="Int. J. Syst. Evol. Microbiol.">
        <title>Complete genome sequence of Corynebacterium casei LMG S-19264T (=DSM 44701T), isolated from a smear-ripened cheese.</title>
        <authorList>
            <consortium name="US DOE Joint Genome Institute (JGI-PGF)"/>
            <person name="Walter F."/>
            <person name="Albersmeier A."/>
            <person name="Kalinowski J."/>
            <person name="Ruckert C."/>
        </authorList>
    </citation>
    <scope>NUCLEOTIDE SEQUENCE</scope>
    <source>
        <strain evidence="3">KCTC 23430</strain>
    </source>
</reference>
<dbReference type="EMBL" id="BMYM01000001">
    <property type="protein sequence ID" value="GHD31321.1"/>
    <property type="molecule type" value="Genomic_DNA"/>
</dbReference>
<sequence>MEVNNRTIPSDAQLAGFGESPEKGPIHMVNLLKFREKAEYADGRETALTGEEAYALYGQGVFELLQKHGGGLLFSGDVSRLMLGEVEDLWDRVAIAYYPSRQAMLDMITSEAYLEIAVHREAGLEGQINIETMDALVLAPN</sequence>
<accession>A0A918XHT7</accession>
<dbReference type="RefSeq" id="WP_189476657.1">
    <property type="nucleotide sequence ID" value="NZ_BMYM01000001.1"/>
</dbReference>
<evidence type="ECO:0000259" key="2">
    <source>
        <dbReference type="Pfam" id="PF07045"/>
    </source>
</evidence>
<evidence type="ECO:0000256" key="1">
    <source>
        <dbReference type="SAM" id="MobiDB-lite"/>
    </source>
</evidence>
<dbReference type="SUPFAM" id="SSF54909">
    <property type="entry name" value="Dimeric alpha+beta barrel"/>
    <property type="match status" value="1"/>
</dbReference>
<protein>
    <submittedName>
        <fullName evidence="3">DUF1330 domain-containing protein</fullName>
    </submittedName>
</protein>
<dbReference type="AlphaFoldDB" id="A0A918XHT7"/>
<dbReference type="Pfam" id="PF07045">
    <property type="entry name" value="DUF1330"/>
    <property type="match status" value="1"/>
</dbReference>
<comment type="caution">
    <text evidence="3">The sequence shown here is derived from an EMBL/GenBank/DDBJ whole genome shotgun (WGS) entry which is preliminary data.</text>
</comment>
<dbReference type="Gene3D" id="3.30.70.100">
    <property type="match status" value="1"/>
</dbReference>